<sequence length="250" mass="28958">MPSMTDKWPEKDKREASRHEIYHTAFLLRQKLVPDLVPSILRYADKFESFTVEQRYNPYVWVFEREAPYPVFTTPPIAASVQVKQPVQKVTFEIESHDQGMCSDPNAGNWTWFSARIVKAGQPIPPSIEQDEQSGENDNSTPRMISFPYRPRPPLVTHTMRRHVLLSPDNKVPHTDSSDRQLFKNELASSQFRWHTADWHVDSFDQAEAQWVQSLEQGDSICIVAWARFPGWANYVQHVKVTIHTVACSH</sequence>
<dbReference type="AlphaFoldDB" id="A0A9P4J488"/>
<name>A0A9P4J488_9PEZI</name>
<dbReference type="Proteomes" id="UP000799439">
    <property type="component" value="Unassembled WGS sequence"/>
</dbReference>
<gene>
    <name evidence="2" type="ORF">K461DRAFT_136076</name>
</gene>
<keyword evidence="3" id="KW-1185">Reference proteome</keyword>
<evidence type="ECO:0000313" key="2">
    <source>
        <dbReference type="EMBL" id="KAF2153167.1"/>
    </source>
</evidence>
<organism evidence="2 3">
    <name type="scientific">Myriangium duriaei CBS 260.36</name>
    <dbReference type="NCBI Taxonomy" id="1168546"/>
    <lineage>
        <taxon>Eukaryota</taxon>
        <taxon>Fungi</taxon>
        <taxon>Dikarya</taxon>
        <taxon>Ascomycota</taxon>
        <taxon>Pezizomycotina</taxon>
        <taxon>Dothideomycetes</taxon>
        <taxon>Dothideomycetidae</taxon>
        <taxon>Myriangiales</taxon>
        <taxon>Myriangiaceae</taxon>
        <taxon>Myriangium</taxon>
    </lineage>
</organism>
<feature type="region of interest" description="Disordered" evidence="1">
    <location>
        <begin position="123"/>
        <end position="148"/>
    </location>
</feature>
<evidence type="ECO:0000313" key="3">
    <source>
        <dbReference type="Proteomes" id="UP000799439"/>
    </source>
</evidence>
<evidence type="ECO:0000256" key="1">
    <source>
        <dbReference type="SAM" id="MobiDB-lite"/>
    </source>
</evidence>
<dbReference type="EMBL" id="ML996085">
    <property type="protein sequence ID" value="KAF2153167.1"/>
    <property type="molecule type" value="Genomic_DNA"/>
</dbReference>
<accession>A0A9P4J488</accession>
<reference evidence="2" key="1">
    <citation type="journal article" date="2020" name="Stud. Mycol.">
        <title>101 Dothideomycetes genomes: a test case for predicting lifestyles and emergence of pathogens.</title>
        <authorList>
            <person name="Haridas S."/>
            <person name="Albert R."/>
            <person name="Binder M."/>
            <person name="Bloem J."/>
            <person name="Labutti K."/>
            <person name="Salamov A."/>
            <person name="Andreopoulos B."/>
            <person name="Baker S."/>
            <person name="Barry K."/>
            <person name="Bills G."/>
            <person name="Bluhm B."/>
            <person name="Cannon C."/>
            <person name="Castanera R."/>
            <person name="Culley D."/>
            <person name="Daum C."/>
            <person name="Ezra D."/>
            <person name="Gonzalez J."/>
            <person name="Henrissat B."/>
            <person name="Kuo A."/>
            <person name="Liang C."/>
            <person name="Lipzen A."/>
            <person name="Lutzoni F."/>
            <person name="Magnuson J."/>
            <person name="Mondo S."/>
            <person name="Nolan M."/>
            <person name="Ohm R."/>
            <person name="Pangilinan J."/>
            <person name="Park H.-J."/>
            <person name="Ramirez L."/>
            <person name="Alfaro M."/>
            <person name="Sun H."/>
            <person name="Tritt A."/>
            <person name="Yoshinaga Y."/>
            <person name="Zwiers L.-H."/>
            <person name="Turgeon B."/>
            <person name="Goodwin S."/>
            <person name="Spatafora J."/>
            <person name="Crous P."/>
            <person name="Grigoriev I."/>
        </authorList>
    </citation>
    <scope>NUCLEOTIDE SEQUENCE</scope>
    <source>
        <strain evidence="2">CBS 260.36</strain>
    </source>
</reference>
<dbReference type="OrthoDB" id="66095at2759"/>
<proteinExistence type="predicted"/>
<protein>
    <submittedName>
        <fullName evidence="2">Uncharacterized protein</fullName>
    </submittedName>
</protein>
<comment type="caution">
    <text evidence="2">The sequence shown here is derived from an EMBL/GenBank/DDBJ whole genome shotgun (WGS) entry which is preliminary data.</text>
</comment>